<accession>A0ABS4FTT0</accession>
<protein>
    <recommendedName>
        <fullName evidence="1">DUF4132 domain-containing protein</fullName>
    </recommendedName>
</protein>
<reference evidence="2 3" key="1">
    <citation type="submission" date="2021-03" db="EMBL/GenBank/DDBJ databases">
        <title>Genomic Encyclopedia of Type Strains, Phase IV (KMG-IV): sequencing the most valuable type-strain genomes for metagenomic binning, comparative biology and taxonomic classification.</title>
        <authorList>
            <person name="Goeker M."/>
        </authorList>
    </citation>
    <scope>NUCLEOTIDE SEQUENCE [LARGE SCALE GENOMIC DNA]</scope>
    <source>
        <strain evidence="2 3">DSM 14349</strain>
    </source>
</reference>
<organism evidence="2 3">
    <name type="scientific">Paenibacillus turicensis</name>
    <dbReference type="NCBI Taxonomy" id="160487"/>
    <lineage>
        <taxon>Bacteria</taxon>
        <taxon>Bacillati</taxon>
        <taxon>Bacillota</taxon>
        <taxon>Bacilli</taxon>
        <taxon>Bacillales</taxon>
        <taxon>Paenibacillaceae</taxon>
        <taxon>Paenibacillus</taxon>
    </lineage>
</organism>
<dbReference type="EMBL" id="JAGGKG010000011">
    <property type="protein sequence ID" value="MBP1905988.1"/>
    <property type="molecule type" value="Genomic_DNA"/>
</dbReference>
<evidence type="ECO:0000259" key="1">
    <source>
        <dbReference type="Pfam" id="PF13569"/>
    </source>
</evidence>
<keyword evidence="3" id="KW-1185">Reference proteome</keyword>
<comment type="caution">
    <text evidence="2">The sequence shown here is derived from an EMBL/GenBank/DDBJ whole genome shotgun (WGS) entry which is preliminary data.</text>
</comment>
<name>A0ABS4FTT0_9BACL</name>
<dbReference type="Pfam" id="PF13569">
    <property type="entry name" value="DUF4132"/>
    <property type="match status" value="1"/>
</dbReference>
<feature type="domain" description="DUF4132" evidence="1">
    <location>
        <begin position="910"/>
        <end position="1095"/>
    </location>
</feature>
<sequence>MMKSISSDVMAIVEKFARECSDEYSKAIDRSDQIVAYVTGETEQYPDILQNSNTFHYYTFTQLEKLRNKDDSEVFYRAAAVVLRASNKWSRSSYSFYDVFSLSMGNSFHVDSLDGKSKSNAHKFETLLYRLKMMSKYAGEQVIEEEIKYRMKHHQFTGKELCWVNEGVELLMLLDLYTQLNAAGTNEHIASLPSLLQAVLRGDENALQAELHDSISEIVLHPLPLKDNDSTLNLSPDFVQATRDRLHQTYFPNATVEKGKQIARHTFESVLLQVSSALLYRMNRYGGKKLFLEHKNSLDEQLIVAVQVLYDMFPFEMRQNLIMQRSKYQWISNSDFTGILNIKEPYELIENLLIDLDAIRPSWDNLRNKIVADVNQAIRVLQIVGHPFIKLFVYKVLSEHHSAEVQQQLTGTIEELVLAVLEHRRETTRVGPYLAKYIDGKVTLDGFLEFGDRDNGLDGKGNLYDRKQRRMLFAIGFLPMKSEQFSRFMTLSMHPSVDLTFVLKIFSEGYKFSYTSLLEQYEKHDSTIDGKALVESILIQSYDTFGSDPALQEQYENVVKSHVDETLALYKKLETQSRQFILELLFAQRDQLPLEQFAEVVRLGLTDSSKSINNIALIEFNRKPDTPLFMQVFRTEKKVTIKEMALSAIRGMEDSKAAYTALLKEKQNEVMKELLTILLETSDQGVHVAHAALGSRLDDKKQARLSFIPVKHMLALLAHNGEPLDDNIKLYLLSQSLEYSSQPNLTLKEVATYADQASLAQFAAQILQLWIGEGAPAKEKWVLYLSCLFGDRQVMNTLGDQIKDWAENSRGAIAAEAIKALSFMQDTAALMMIDRLKRVIKNRQVKTAADEALQLAAENMNLTQAQLEDKLITTLGFNEQGEQSISYGERSFIVKVSSDLQVVVVNEETGKLLKSLPAATQKDDPELVIQGKTYLTQLKKDLKNMVSLQALRLEESLSKQRLWSKQDWQELFVHNIIMQKFAIGLIWGIYEGEELVATFRYMEDGTFNTVDEEEFELPADAKIGLVQPLELDAETLQAWQQQLEDYEITQPFTQLHREVYTVNEEQQHDKEITSNLPSGDFSPTSFPKALEKLGWYKGPAEDAGFYYLLYKDYDGMIAELEFSGTSISYYEGMEDISLKALRFFNNKKTRYHYFQPNDAIKLNLVPPRVYSETMYDILRAAGRV</sequence>
<dbReference type="Proteomes" id="UP001519272">
    <property type="component" value="Unassembled WGS sequence"/>
</dbReference>
<evidence type="ECO:0000313" key="3">
    <source>
        <dbReference type="Proteomes" id="UP001519272"/>
    </source>
</evidence>
<dbReference type="RefSeq" id="WP_210089588.1">
    <property type="nucleotide sequence ID" value="NZ_JAGGKG010000011.1"/>
</dbReference>
<proteinExistence type="predicted"/>
<gene>
    <name evidence="2" type="ORF">J2Z32_002636</name>
</gene>
<evidence type="ECO:0000313" key="2">
    <source>
        <dbReference type="EMBL" id="MBP1905988.1"/>
    </source>
</evidence>
<dbReference type="InterPro" id="IPR025406">
    <property type="entry name" value="DUF4132"/>
</dbReference>